<keyword evidence="1" id="KW-0812">Transmembrane</keyword>
<proteinExistence type="predicted"/>
<feature type="transmembrane region" description="Helical" evidence="1">
    <location>
        <begin position="92"/>
        <end position="111"/>
    </location>
</feature>
<evidence type="ECO:0000313" key="2">
    <source>
        <dbReference type="EMBL" id="MBN7817972.1"/>
    </source>
</evidence>
<sequence>MKEEILTHLDDPAFLEKLYRSNKSQFKESLLEIKKEQTSNPAIEFWNARLSYESPSISWGSKNELIYVAIGCFIAGMIGKIPDIFSISPDFFLPRNIGFVVFPVLIAYFAWKNALSRQAIGILAGIISICITYINVLPDNSDSDSIALACIHLPLLLWAILGISFSGNNFRSLNPRLEFLRFNGDAAVMCVVLGIAGALLMAITFGLFELIGINMEPIFEKYILVFGLPSVPILATFLTQTNPQLVNKVTPIVAKLFSPAVLIMLVLYIGAIIYSGKDPYNDREFLLIFNLLLIGVMALIFFSIAENSEKGKITLDIWVLFFLSLVSIIVNGIALSAIIFRISEWGFTPNRLAVLVANILILIHLVLVTYRLFKTVSKKSDLAEVGVAVAKFIPIYFIWGLIVIFIFPIAFSFQ</sequence>
<feature type="transmembrane region" description="Helical" evidence="1">
    <location>
        <begin position="285"/>
        <end position="305"/>
    </location>
</feature>
<organism evidence="2 3">
    <name type="scientific">Algoriphagus pacificus</name>
    <dbReference type="NCBI Taxonomy" id="2811234"/>
    <lineage>
        <taxon>Bacteria</taxon>
        <taxon>Pseudomonadati</taxon>
        <taxon>Bacteroidota</taxon>
        <taxon>Cytophagia</taxon>
        <taxon>Cytophagales</taxon>
        <taxon>Cyclobacteriaceae</taxon>
        <taxon>Algoriphagus</taxon>
    </lineage>
</organism>
<feature type="transmembrane region" description="Helical" evidence="1">
    <location>
        <begin position="317"/>
        <end position="340"/>
    </location>
</feature>
<dbReference type="RefSeq" id="WP_206588639.1">
    <property type="nucleotide sequence ID" value="NZ_JAFKCU010000008.1"/>
</dbReference>
<protein>
    <submittedName>
        <fullName evidence="2">DUF4153 domain-containing protein</fullName>
    </submittedName>
</protein>
<keyword evidence="1" id="KW-1133">Transmembrane helix</keyword>
<evidence type="ECO:0000256" key="1">
    <source>
        <dbReference type="SAM" id="Phobius"/>
    </source>
</evidence>
<feature type="transmembrane region" description="Helical" evidence="1">
    <location>
        <begin position="65"/>
        <end position="85"/>
    </location>
</feature>
<feature type="transmembrane region" description="Helical" evidence="1">
    <location>
        <begin position="146"/>
        <end position="166"/>
    </location>
</feature>
<feature type="transmembrane region" description="Helical" evidence="1">
    <location>
        <begin position="186"/>
        <end position="210"/>
    </location>
</feature>
<dbReference type="EMBL" id="JAFKCU010000008">
    <property type="protein sequence ID" value="MBN7817972.1"/>
    <property type="molecule type" value="Genomic_DNA"/>
</dbReference>
<keyword evidence="3" id="KW-1185">Reference proteome</keyword>
<feature type="transmembrane region" description="Helical" evidence="1">
    <location>
        <begin position="252"/>
        <end position="273"/>
    </location>
</feature>
<feature type="transmembrane region" description="Helical" evidence="1">
    <location>
        <begin position="117"/>
        <end position="134"/>
    </location>
</feature>
<name>A0ABS3CLK1_9BACT</name>
<feature type="transmembrane region" description="Helical" evidence="1">
    <location>
        <begin position="393"/>
        <end position="413"/>
    </location>
</feature>
<feature type="transmembrane region" description="Helical" evidence="1">
    <location>
        <begin position="352"/>
        <end position="373"/>
    </location>
</feature>
<keyword evidence="1" id="KW-0472">Membrane</keyword>
<feature type="transmembrane region" description="Helical" evidence="1">
    <location>
        <begin position="222"/>
        <end position="240"/>
    </location>
</feature>
<dbReference type="Proteomes" id="UP000664480">
    <property type="component" value="Unassembled WGS sequence"/>
</dbReference>
<evidence type="ECO:0000313" key="3">
    <source>
        <dbReference type="Proteomes" id="UP000664480"/>
    </source>
</evidence>
<gene>
    <name evidence="2" type="ORF">J0A69_21210</name>
</gene>
<comment type="caution">
    <text evidence="2">The sequence shown here is derived from an EMBL/GenBank/DDBJ whole genome shotgun (WGS) entry which is preliminary data.</text>
</comment>
<accession>A0ABS3CLK1</accession>
<reference evidence="2 3" key="1">
    <citation type="submission" date="2021-03" db="EMBL/GenBank/DDBJ databases">
        <title>novel species isolated from a fishpond in China.</title>
        <authorList>
            <person name="Lu H."/>
            <person name="Cai Z."/>
        </authorList>
    </citation>
    <scope>NUCLEOTIDE SEQUENCE [LARGE SCALE GENOMIC DNA]</scope>
    <source>
        <strain evidence="2 3">YJ13C</strain>
    </source>
</reference>